<dbReference type="GO" id="GO:0005743">
    <property type="term" value="C:mitochondrial inner membrane"/>
    <property type="evidence" value="ECO:0007669"/>
    <property type="project" value="UniProtKB-SubCell"/>
</dbReference>
<gene>
    <name evidence="9" type="primary">COQ2</name>
    <name evidence="9" type="ORF">IWW36_002925</name>
</gene>
<feature type="transmembrane region" description="Helical" evidence="8">
    <location>
        <begin position="79"/>
        <end position="96"/>
    </location>
</feature>
<dbReference type="PROSITE" id="PS00943">
    <property type="entry name" value="UBIA"/>
    <property type="match status" value="1"/>
</dbReference>
<dbReference type="AlphaFoldDB" id="A0A9W8LXP9"/>
<dbReference type="InterPro" id="IPR030470">
    <property type="entry name" value="UbiA_prenylTrfase_CS"/>
</dbReference>
<sequence length="260" mass="28076">MPFGEMAAMTALFGTGAIIMRGAGCTINDMWDVDFDKKVERTKTRPIASGIISRQKAMVFLGAQLAGGLAVLLQMNPYTILFCFGSMPLVIVYPFMKRITYWPQLVLGLAFNWGALAGWSAVAGGIDWAVALPLYAAGVSWTLVYDTVYGHQDKRDDVIAGVKSTSLLFGDKTKAVLSGFSASTIGLLCLSGYMNSQGLPFYLTVVGAGSAHLVWQLKSVDINSPSTCWKIFKSNTWFGAIIFGAIMADLAYNHLVPADE</sequence>
<dbReference type="OrthoDB" id="18170at2759"/>
<comment type="catalytic activity">
    <reaction evidence="8">
        <text>an all-trans-polyprenyl diphosphate + 4-hydroxybenzoate = a 4-hydroxy-3-(all-trans-polyprenyl)benzoate + diphosphate</text>
        <dbReference type="Rhea" id="RHEA:44504"/>
        <dbReference type="Rhea" id="RHEA-COMP:9514"/>
        <dbReference type="Rhea" id="RHEA-COMP:9564"/>
        <dbReference type="ChEBI" id="CHEBI:17879"/>
        <dbReference type="ChEBI" id="CHEBI:33019"/>
        <dbReference type="ChEBI" id="CHEBI:58914"/>
        <dbReference type="ChEBI" id="CHEBI:78396"/>
        <dbReference type="EC" id="2.5.1.39"/>
    </reaction>
</comment>
<keyword evidence="10" id="KW-1185">Reference proteome</keyword>
<keyword evidence="8" id="KW-0496">Mitochondrion</keyword>
<name>A0A9W8LXP9_9FUNG</name>
<dbReference type="EMBL" id="JANBUW010000111">
    <property type="protein sequence ID" value="KAJ2849041.1"/>
    <property type="molecule type" value="Genomic_DNA"/>
</dbReference>
<evidence type="ECO:0000256" key="8">
    <source>
        <dbReference type="HAMAP-Rule" id="MF_03189"/>
    </source>
</evidence>
<dbReference type="FunFam" id="1.10.357.140:FF:000003">
    <property type="entry name" value="4-hydroxybenzoate polyprenyltransferase, mitochondrial"/>
    <property type="match status" value="1"/>
</dbReference>
<keyword evidence="7 8" id="KW-0472">Membrane</keyword>
<keyword evidence="5 8" id="KW-0812">Transmembrane</keyword>
<evidence type="ECO:0000256" key="7">
    <source>
        <dbReference type="ARBA" id="ARBA00023136"/>
    </source>
</evidence>
<evidence type="ECO:0000256" key="6">
    <source>
        <dbReference type="ARBA" id="ARBA00022989"/>
    </source>
</evidence>
<evidence type="ECO:0000256" key="5">
    <source>
        <dbReference type="ARBA" id="ARBA00022692"/>
    </source>
</evidence>
<dbReference type="Pfam" id="PF01040">
    <property type="entry name" value="UbiA"/>
    <property type="match status" value="1"/>
</dbReference>
<keyword evidence="8" id="KW-0831">Ubiquinone biosynthesis</keyword>
<keyword evidence="6 8" id="KW-1133">Transmembrane helix</keyword>
<protein>
    <recommendedName>
        <fullName evidence="8">4-hydroxybenzoate polyprenyltransferase, mitochondrial</fullName>
        <shortName evidence="8">4-HB polyprenyltransferase</shortName>
        <ecNumber evidence="8">2.5.1.39</ecNumber>
    </recommendedName>
    <alternativeName>
        <fullName evidence="8">Para-hydroxybenzoate--polyprenyltransferase</fullName>
        <shortName evidence="8">PHB:PPT</shortName>
        <shortName evidence="8">PHB:polyprenyltransferase</shortName>
    </alternativeName>
</protein>
<evidence type="ECO:0000256" key="4">
    <source>
        <dbReference type="ARBA" id="ARBA00022679"/>
    </source>
</evidence>
<proteinExistence type="inferred from homology"/>
<comment type="function">
    <text evidence="8">Catalyzes the prenylation of para-hydroxybenzoate (PHB) with an all-trans polyprenyl group. Mediates the second step in the final reaction sequence of coenzyme Q (CoQ) biosynthesis, which is the condensation of the polyisoprenoid side chain with PHB, generating the first membrane-bound Q intermediate.</text>
</comment>
<feature type="transmembrane region" description="Helical" evidence="8">
    <location>
        <begin position="128"/>
        <end position="145"/>
    </location>
</feature>
<dbReference type="GO" id="GO:0008299">
    <property type="term" value="P:isoprenoid biosynthetic process"/>
    <property type="evidence" value="ECO:0007669"/>
    <property type="project" value="UniProtKB-UniRule"/>
</dbReference>
<comment type="similarity">
    <text evidence="3 8">Belongs to the UbiA prenyltransferase family.</text>
</comment>
<feature type="transmembrane region" description="Helical" evidence="8">
    <location>
        <begin position="175"/>
        <end position="193"/>
    </location>
</feature>
<feature type="transmembrane region" description="Helical" evidence="8">
    <location>
        <begin position="236"/>
        <end position="255"/>
    </location>
</feature>
<organism evidence="9 10">
    <name type="scientific">Coemansia brasiliensis</name>
    <dbReference type="NCBI Taxonomy" id="2650707"/>
    <lineage>
        <taxon>Eukaryota</taxon>
        <taxon>Fungi</taxon>
        <taxon>Fungi incertae sedis</taxon>
        <taxon>Zoopagomycota</taxon>
        <taxon>Kickxellomycotina</taxon>
        <taxon>Kickxellomycetes</taxon>
        <taxon>Kickxellales</taxon>
        <taxon>Kickxellaceae</taxon>
        <taxon>Coemansia</taxon>
    </lineage>
</organism>
<evidence type="ECO:0000313" key="9">
    <source>
        <dbReference type="EMBL" id="KAJ2849041.1"/>
    </source>
</evidence>
<dbReference type="Gene3D" id="1.10.357.140">
    <property type="entry name" value="UbiA prenyltransferase"/>
    <property type="match status" value="1"/>
</dbReference>
<comment type="cofactor">
    <cofactor evidence="1 8">
        <name>Mg(2+)</name>
        <dbReference type="ChEBI" id="CHEBI:18420"/>
    </cofactor>
</comment>
<comment type="subcellular location">
    <subcellularLocation>
        <location evidence="2">Membrane</location>
        <topology evidence="2">Multi-pass membrane protein</topology>
    </subcellularLocation>
    <subcellularLocation>
        <location evidence="8">Mitochondrion inner membrane</location>
        <topology evidence="8">Multi-pass membrane protein</topology>
        <orientation evidence="8">Matrix side</orientation>
    </subcellularLocation>
</comment>
<keyword evidence="8" id="KW-0414">Isoprene biosynthesis</keyword>
<dbReference type="InterPro" id="IPR044878">
    <property type="entry name" value="UbiA_sf"/>
</dbReference>
<dbReference type="HAMAP" id="MF_01635">
    <property type="entry name" value="UbiA"/>
    <property type="match status" value="1"/>
</dbReference>
<feature type="transmembrane region" description="Helical" evidence="8">
    <location>
        <begin position="199"/>
        <end position="215"/>
    </location>
</feature>
<dbReference type="InterPro" id="IPR000537">
    <property type="entry name" value="UbiA_prenyltransferase"/>
</dbReference>
<dbReference type="PANTHER" id="PTHR11048:SF28">
    <property type="entry name" value="4-HYDROXYBENZOATE POLYPRENYLTRANSFERASE, MITOCHONDRIAL"/>
    <property type="match status" value="1"/>
</dbReference>
<dbReference type="CDD" id="cd13959">
    <property type="entry name" value="PT_UbiA_COQ2"/>
    <property type="match status" value="1"/>
</dbReference>
<dbReference type="GO" id="GO:0006744">
    <property type="term" value="P:ubiquinone biosynthetic process"/>
    <property type="evidence" value="ECO:0007669"/>
    <property type="project" value="UniProtKB-UniRule"/>
</dbReference>
<accession>A0A9W8LXP9</accession>
<comment type="caution">
    <text evidence="9">The sequence shown here is derived from an EMBL/GenBank/DDBJ whole genome shotgun (WGS) entry which is preliminary data.</text>
</comment>
<reference evidence="9" key="1">
    <citation type="submission" date="2022-07" db="EMBL/GenBank/DDBJ databases">
        <title>Phylogenomic reconstructions and comparative analyses of Kickxellomycotina fungi.</title>
        <authorList>
            <person name="Reynolds N.K."/>
            <person name="Stajich J.E."/>
            <person name="Barry K."/>
            <person name="Grigoriev I.V."/>
            <person name="Crous P."/>
            <person name="Smith M.E."/>
        </authorList>
    </citation>
    <scope>NUCLEOTIDE SEQUENCE</scope>
    <source>
        <strain evidence="9">NRRL 1566</strain>
    </source>
</reference>
<dbReference type="PANTHER" id="PTHR11048">
    <property type="entry name" value="PRENYLTRANSFERASES"/>
    <property type="match status" value="1"/>
</dbReference>
<comment type="pathway">
    <text evidence="8">Cofactor biosynthesis; ubiquinone biosynthesis.</text>
</comment>
<dbReference type="InterPro" id="IPR006370">
    <property type="entry name" value="HB_polyprenyltransferase-like"/>
</dbReference>
<dbReference type="InterPro" id="IPR039653">
    <property type="entry name" value="Prenyltransferase"/>
</dbReference>
<evidence type="ECO:0000256" key="1">
    <source>
        <dbReference type="ARBA" id="ARBA00001946"/>
    </source>
</evidence>
<dbReference type="Proteomes" id="UP001139887">
    <property type="component" value="Unassembled WGS sequence"/>
</dbReference>
<keyword evidence="4 8" id="KW-0808">Transferase</keyword>
<feature type="transmembrane region" description="Helical" evidence="8">
    <location>
        <begin position="105"/>
        <end position="122"/>
    </location>
</feature>
<evidence type="ECO:0000256" key="2">
    <source>
        <dbReference type="ARBA" id="ARBA00004141"/>
    </source>
</evidence>
<dbReference type="NCBIfam" id="TIGR01474">
    <property type="entry name" value="ubiA_proteo"/>
    <property type="match status" value="1"/>
</dbReference>
<dbReference type="GO" id="GO:0008412">
    <property type="term" value="F:4-hydroxybenzoate polyprenyltransferase activity"/>
    <property type="evidence" value="ECO:0007669"/>
    <property type="project" value="UniProtKB-EC"/>
</dbReference>
<evidence type="ECO:0000313" key="10">
    <source>
        <dbReference type="Proteomes" id="UP001139887"/>
    </source>
</evidence>
<dbReference type="EC" id="2.5.1.39" evidence="8"/>
<keyword evidence="8" id="KW-0999">Mitochondrion inner membrane</keyword>
<evidence type="ECO:0000256" key="3">
    <source>
        <dbReference type="ARBA" id="ARBA00005985"/>
    </source>
</evidence>